<proteinExistence type="predicted"/>
<protein>
    <submittedName>
        <fullName evidence="1">Uncharacterized protein</fullName>
    </submittedName>
</protein>
<dbReference type="InterPro" id="IPR014710">
    <property type="entry name" value="RmlC-like_jellyroll"/>
</dbReference>
<sequence length="75" mass="8317">MGSVITAANVEQIPGLNTLARIHYQPGGLNPVIFVLDGKLDNLVVNSLELRNIVYFNTTSDRPRPSKLEPKESRK</sequence>
<dbReference type="Gene3D" id="2.60.120.10">
    <property type="entry name" value="Jelly Rolls"/>
    <property type="match status" value="1"/>
</dbReference>
<gene>
    <name evidence="1" type="ORF">Golax_020522</name>
</gene>
<dbReference type="Proteomes" id="UP000593574">
    <property type="component" value="Unassembled WGS sequence"/>
</dbReference>
<organism evidence="1 2">
    <name type="scientific">Gossypium laxum</name>
    <dbReference type="NCBI Taxonomy" id="34288"/>
    <lineage>
        <taxon>Eukaryota</taxon>
        <taxon>Viridiplantae</taxon>
        <taxon>Streptophyta</taxon>
        <taxon>Embryophyta</taxon>
        <taxon>Tracheophyta</taxon>
        <taxon>Spermatophyta</taxon>
        <taxon>Magnoliopsida</taxon>
        <taxon>eudicotyledons</taxon>
        <taxon>Gunneridae</taxon>
        <taxon>Pentapetalae</taxon>
        <taxon>rosids</taxon>
        <taxon>malvids</taxon>
        <taxon>Malvales</taxon>
        <taxon>Malvaceae</taxon>
        <taxon>Malvoideae</taxon>
        <taxon>Gossypium</taxon>
    </lineage>
</organism>
<name>A0A7J9B5R1_9ROSI</name>
<dbReference type="AlphaFoldDB" id="A0A7J9B5R1"/>
<comment type="caution">
    <text evidence="1">The sequence shown here is derived from an EMBL/GenBank/DDBJ whole genome shotgun (WGS) entry which is preliminary data.</text>
</comment>
<evidence type="ECO:0000313" key="1">
    <source>
        <dbReference type="EMBL" id="MBA0730944.1"/>
    </source>
</evidence>
<keyword evidence="2" id="KW-1185">Reference proteome</keyword>
<reference evidence="1 2" key="1">
    <citation type="journal article" date="2019" name="Genome Biol. Evol.">
        <title>Insights into the evolution of the New World diploid cottons (Gossypium, subgenus Houzingenia) based on genome sequencing.</title>
        <authorList>
            <person name="Grover C.E."/>
            <person name="Arick M.A. 2nd"/>
            <person name="Thrash A."/>
            <person name="Conover J.L."/>
            <person name="Sanders W.S."/>
            <person name="Peterson D.G."/>
            <person name="Frelichowski J.E."/>
            <person name="Scheffler J.A."/>
            <person name="Scheffler B.E."/>
            <person name="Wendel J.F."/>
        </authorList>
    </citation>
    <scope>NUCLEOTIDE SEQUENCE [LARGE SCALE GENOMIC DNA]</scope>
    <source>
        <strain evidence="1">4</strain>
        <tissue evidence="1">Leaf</tissue>
    </source>
</reference>
<accession>A0A7J9B5R1</accession>
<evidence type="ECO:0000313" key="2">
    <source>
        <dbReference type="Proteomes" id="UP000593574"/>
    </source>
</evidence>
<dbReference type="EMBL" id="JABEZV010448039">
    <property type="protein sequence ID" value="MBA0730944.1"/>
    <property type="molecule type" value="Genomic_DNA"/>
</dbReference>